<proteinExistence type="predicted"/>
<feature type="domain" description="Protein DA1-like" evidence="2">
    <location>
        <begin position="410"/>
        <end position="599"/>
    </location>
</feature>
<protein>
    <recommendedName>
        <fullName evidence="2">Protein DA1-like domain-containing protein</fullName>
    </recommendedName>
</protein>
<feature type="compositionally biased region" description="Basic and acidic residues" evidence="1">
    <location>
        <begin position="40"/>
        <end position="59"/>
    </location>
</feature>
<feature type="compositionally biased region" description="Basic and acidic residues" evidence="1">
    <location>
        <begin position="162"/>
        <end position="177"/>
    </location>
</feature>
<dbReference type="InterPro" id="IPR003903">
    <property type="entry name" value="UIM_dom"/>
</dbReference>
<sequence>MNPYEDFDDEDFDDGGFDDEYFDDEDLEHEMSPAEDNDEKPEIIQTKEEDRKDYDHLTEEEQVAIALQESLNIESRAAPTPPQSPPPSGSSSSKPEIIQTEEEDRKGKKVMDYDHLTEEEQVAIALQEILNIKSRAAPTPPQSPPPSGSSSSKPEIIQTEEEDRKGKKVMDYDYEQLREDEELARALQESLNIESRAAPTPPRSPPPSGSSSSKPEIIQTKEEDHNGKKLIDYDYDQLREDEELARALQESLNIESRAAPTPSSHWFDHISTPPQYLPPIGSSSQRYDRISTPPQYLPPIGSSSQRRTCAKCGWDIGQGCQVCHKSICDFEIPKDADGMIEGRSHKLCPLHEHELTPMCCSCERMEPRDAKYTDLNDGRKICGDCFDISIMDTYACQPLYIEIQEFYEELKIKAKHQIPLLMVQMQALNEAVQGEITPHHHLPGTRGVCISEERTVPTILSRPTIGLENQITDVITEPYKLVRHCNVTAILILFGFPRLLTGSIIAHELMHAWLRINSYMNLIPEIEEGMCQVLAHKWLESKLTSSSSTGTLSEFERKLAEFYKYKIESDPSAVYGEGFKKAKEAVARFGLKATLDLVTLTGTIP</sequence>
<dbReference type="PANTHER" id="PTHR24209:SF25">
    <property type="entry name" value="PROTEIN DA1-RELATED 1"/>
    <property type="match status" value="1"/>
</dbReference>
<dbReference type="Pfam" id="PF12315">
    <property type="entry name" value="DA1-like"/>
    <property type="match status" value="1"/>
</dbReference>
<dbReference type="SMART" id="SM00726">
    <property type="entry name" value="UIM"/>
    <property type="match status" value="3"/>
</dbReference>
<evidence type="ECO:0000259" key="2">
    <source>
        <dbReference type="Pfam" id="PF12315"/>
    </source>
</evidence>
<feature type="region of interest" description="Disordered" evidence="1">
    <location>
        <begin position="131"/>
        <end position="229"/>
    </location>
</feature>
<dbReference type="GO" id="GO:0043130">
    <property type="term" value="F:ubiquitin binding"/>
    <property type="evidence" value="ECO:0007669"/>
    <property type="project" value="TreeGrafter"/>
</dbReference>
<organism evidence="3 4">
    <name type="scientific">Saponaria officinalis</name>
    <name type="common">Common soapwort</name>
    <name type="synonym">Lychnis saponaria</name>
    <dbReference type="NCBI Taxonomy" id="3572"/>
    <lineage>
        <taxon>Eukaryota</taxon>
        <taxon>Viridiplantae</taxon>
        <taxon>Streptophyta</taxon>
        <taxon>Embryophyta</taxon>
        <taxon>Tracheophyta</taxon>
        <taxon>Spermatophyta</taxon>
        <taxon>Magnoliopsida</taxon>
        <taxon>eudicotyledons</taxon>
        <taxon>Gunneridae</taxon>
        <taxon>Pentapetalae</taxon>
        <taxon>Caryophyllales</taxon>
        <taxon>Caryophyllaceae</taxon>
        <taxon>Caryophylleae</taxon>
        <taxon>Saponaria</taxon>
    </lineage>
</organism>
<evidence type="ECO:0000313" key="4">
    <source>
        <dbReference type="Proteomes" id="UP001443914"/>
    </source>
</evidence>
<dbReference type="Proteomes" id="UP001443914">
    <property type="component" value="Unassembled WGS sequence"/>
</dbReference>
<evidence type="ECO:0000313" key="3">
    <source>
        <dbReference type="EMBL" id="KAK9678214.1"/>
    </source>
</evidence>
<dbReference type="PANTHER" id="PTHR24209">
    <property type="entry name" value="PROTEIN DA1-RELATED 2"/>
    <property type="match status" value="1"/>
</dbReference>
<feature type="compositionally biased region" description="Pro residues" evidence="1">
    <location>
        <begin position="199"/>
        <end position="208"/>
    </location>
</feature>
<keyword evidence="4" id="KW-1185">Reference proteome</keyword>
<dbReference type="Pfam" id="PF23625">
    <property type="entry name" value="UIM_2"/>
    <property type="match status" value="4"/>
</dbReference>
<dbReference type="InterPro" id="IPR045218">
    <property type="entry name" value="DA1-like"/>
</dbReference>
<feature type="region of interest" description="Disordered" evidence="1">
    <location>
        <begin position="1"/>
        <end position="114"/>
    </location>
</feature>
<accession>A0AAW1HQV5</accession>
<reference evidence="3" key="1">
    <citation type="submission" date="2024-03" db="EMBL/GenBank/DDBJ databases">
        <title>WGS assembly of Saponaria officinalis var. Norfolk2.</title>
        <authorList>
            <person name="Jenkins J."/>
            <person name="Shu S."/>
            <person name="Grimwood J."/>
            <person name="Barry K."/>
            <person name="Goodstein D."/>
            <person name="Schmutz J."/>
            <person name="Leebens-Mack J."/>
            <person name="Osbourn A."/>
        </authorList>
    </citation>
    <scope>NUCLEOTIDE SEQUENCE [LARGE SCALE GENOMIC DNA]</scope>
    <source>
        <strain evidence="3">JIC</strain>
    </source>
</reference>
<dbReference type="AlphaFoldDB" id="A0AAW1HQV5"/>
<gene>
    <name evidence="3" type="ORF">RND81_11G196700</name>
</gene>
<evidence type="ECO:0000256" key="1">
    <source>
        <dbReference type="SAM" id="MobiDB-lite"/>
    </source>
</evidence>
<feature type="compositionally biased region" description="Pro residues" evidence="1">
    <location>
        <begin position="79"/>
        <end position="88"/>
    </location>
</feature>
<feature type="compositionally biased region" description="Basic and acidic residues" evidence="1">
    <location>
        <begin position="103"/>
        <end position="114"/>
    </location>
</feature>
<dbReference type="EMBL" id="JBDFQZ010000011">
    <property type="protein sequence ID" value="KAK9678214.1"/>
    <property type="molecule type" value="Genomic_DNA"/>
</dbReference>
<comment type="caution">
    <text evidence="3">The sequence shown here is derived from an EMBL/GenBank/DDBJ whole genome shotgun (WGS) entry which is preliminary data.</text>
</comment>
<feature type="compositionally biased region" description="Acidic residues" evidence="1">
    <location>
        <begin position="1"/>
        <end position="39"/>
    </location>
</feature>
<dbReference type="PROSITE" id="PS50330">
    <property type="entry name" value="UIM"/>
    <property type="match status" value="2"/>
</dbReference>
<dbReference type="InterPro" id="IPR022087">
    <property type="entry name" value="DA1-like_dom"/>
</dbReference>
<feature type="compositionally biased region" description="Basic and acidic residues" evidence="1">
    <location>
        <begin position="219"/>
        <end position="229"/>
    </location>
</feature>
<name>A0AAW1HQV5_SAPOF</name>
<feature type="compositionally biased region" description="Pro residues" evidence="1">
    <location>
        <begin position="138"/>
        <end position="147"/>
    </location>
</feature>